<dbReference type="Pfam" id="PF03081">
    <property type="entry name" value="Exo70_C"/>
    <property type="match status" value="1"/>
</dbReference>
<evidence type="ECO:0000256" key="2">
    <source>
        <dbReference type="ARBA" id="ARBA00022448"/>
    </source>
</evidence>
<evidence type="ECO:0000256" key="5">
    <source>
        <dbReference type="SAM" id="MobiDB-lite"/>
    </source>
</evidence>
<protein>
    <recommendedName>
        <fullName evidence="4">Exocyst complex protein EXO70</fullName>
    </recommendedName>
</protein>
<dbReference type="SUPFAM" id="SSF74788">
    <property type="entry name" value="Cullin repeat-like"/>
    <property type="match status" value="1"/>
</dbReference>
<dbReference type="Gene3D" id="1.20.1280.170">
    <property type="entry name" value="Exocyst complex component Exo70"/>
    <property type="match status" value="1"/>
</dbReference>
<sequence>MDDETAEIELLQQNLNKTRQISKRMTTILDSFDTRLAKLEKSILPLYTATQVLNKRRDNIDKTLARIEDLSSNQQDIAADESLILRGPQPGQIGVYRDALERLNTSIAFNAADLDIVATARLVETGAKKLTQLYTKVVAEGSSGTTPAPGSGFMISSFPSSLLPTLSPVVQFLRTLPLPSTHPSHPAAPAILSTLKEAQKGYADMRGNWSVKCLEGQGKRLVVRADTVDALETGREFREWVELMLGTTEEEYKLLIELSPLSSPQMVASSFGTLMAPILSLFNQVLTQLIALIKKSLYKYNFLALSAYEGLLSLQGHWDDILARRGSDHLADKNEPKDGLQSLRGLCLRSFPEFLADIKMGAMERGLDTNVKLISFTTSTIAYIEKIPQVQSAVESALYALGDGNWKMGEGIQVGKGNKDGSDDDSSITEHFIHDVVTTTISSLTTLSRTQRRPPFGSVFLLNNISYLRHNLLLQPQSESTLLLLSPQTSEALNSAFRTAKAGYFDLNFSPLMQTITDDPKDKSNKAAAKEKFTKFFELFEEVVERHRFAPVLEDDPRARAEVREEIVMLVVPSFQRFTQKQKDKEFSKNPQKYIKRNPEDVENELRSLFKR</sequence>
<evidence type="ECO:0000256" key="4">
    <source>
        <dbReference type="RuleBase" id="RU365026"/>
    </source>
</evidence>
<gene>
    <name evidence="7" type="ORF">BDN70DRAFT_870268</name>
</gene>
<keyword evidence="2 4" id="KW-0813">Transport</keyword>
<dbReference type="GO" id="GO:0000145">
    <property type="term" value="C:exocyst"/>
    <property type="evidence" value="ECO:0007669"/>
    <property type="project" value="InterPro"/>
</dbReference>
<dbReference type="EMBL" id="MU155131">
    <property type="protein sequence ID" value="KAF9486177.1"/>
    <property type="molecule type" value="Genomic_DNA"/>
</dbReference>
<name>A0A9P5ZDD3_9AGAR</name>
<evidence type="ECO:0000259" key="6">
    <source>
        <dbReference type="Pfam" id="PF03081"/>
    </source>
</evidence>
<accession>A0A9P5ZDD3</accession>
<evidence type="ECO:0000313" key="7">
    <source>
        <dbReference type="EMBL" id="KAF9486177.1"/>
    </source>
</evidence>
<keyword evidence="4" id="KW-0653">Protein transport</keyword>
<dbReference type="InterPro" id="IPR004140">
    <property type="entry name" value="Exo70"/>
</dbReference>
<comment type="similarity">
    <text evidence="1 4">Belongs to the EXO70 family.</text>
</comment>
<dbReference type="GO" id="GO:0015031">
    <property type="term" value="P:protein transport"/>
    <property type="evidence" value="ECO:0007669"/>
    <property type="project" value="UniProtKB-KW"/>
</dbReference>
<dbReference type="Proteomes" id="UP000807469">
    <property type="component" value="Unassembled WGS sequence"/>
</dbReference>
<evidence type="ECO:0000256" key="1">
    <source>
        <dbReference type="ARBA" id="ARBA00006756"/>
    </source>
</evidence>
<evidence type="ECO:0000256" key="3">
    <source>
        <dbReference type="ARBA" id="ARBA00022483"/>
    </source>
</evidence>
<dbReference type="AlphaFoldDB" id="A0A9P5ZDD3"/>
<dbReference type="GO" id="GO:0005935">
    <property type="term" value="C:cellular bud neck"/>
    <property type="evidence" value="ECO:0007669"/>
    <property type="project" value="UniProtKB-SubCell"/>
</dbReference>
<feature type="domain" description="Exocyst complex subunit Exo70 C-terminal" evidence="6">
    <location>
        <begin position="241"/>
        <end position="606"/>
    </location>
</feature>
<keyword evidence="3 4" id="KW-0268">Exocytosis</keyword>
<dbReference type="GO" id="GO:0006887">
    <property type="term" value="P:exocytosis"/>
    <property type="evidence" value="ECO:0007669"/>
    <property type="project" value="UniProtKB-KW"/>
</dbReference>
<feature type="region of interest" description="Disordered" evidence="5">
    <location>
        <begin position="581"/>
        <end position="600"/>
    </location>
</feature>
<dbReference type="PANTHER" id="PTHR12542">
    <property type="entry name" value="EXOCYST COMPLEX PROTEIN EXO70"/>
    <property type="match status" value="1"/>
</dbReference>
<dbReference type="PANTHER" id="PTHR12542:SF41">
    <property type="entry name" value="EXOCYST COMPLEX COMPONENT 7"/>
    <property type="match status" value="1"/>
</dbReference>
<comment type="function">
    <text evidence="4">Involved in the secretory pathway as part of the exocyst complex which tethers secretory vesicles to the sites of exocytosis. Also plays a role in the assembly of the exocyst.</text>
</comment>
<reference evidence="7" key="1">
    <citation type="submission" date="2020-11" db="EMBL/GenBank/DDBJ databases">
        <authorList>
            <consortium name="DOE Joint Genome Institute"/>
            <person name="Ahrendt S."/>
            <person name="Riley R."/>
            <person name="Andreopoulos W."/>
            <person name="Labutti K."/>
            <person name="Pangilinan J."/>
            <person name="Ruiz-Duenas F.J."/>
            <person name="Barrasa J.M."/>
            <person name="Sanchez-Garcia M."/>
            <person name="Camarero S."/>
            <person name="Miyauchi S."/>
            <person name="Serrano A."/>
            <person name="Linde D."/>
            <person name="Babiker R."/>
            <person name="Drula E."/>
            <person name="Ayuso-Fernandez I."/>
            <person name="Pacheco R."/>
            <person name="Padilla G."/>
            <person name="Ferreira P."/>
            <person name="Barriuso J."/>
            <person name="Kellner H."/>
            <person name="Castanera R."/>
            <person name="Alfaro M."/>
            <person name="Ramirez L."/>
            <person name="Pisabarro A.G."/>
            <person name="Kuo A."/>
            <person name="Tritt A."/>
            <person name="Lipzen A."/>
            <person name="He G."/>
            <person name="Yan M."/>
            <person name="Ng V."/>
            <person name="Cullen D."/>
            <person name="Martin F."/>
            <person name="Rosso M.-N."/>
            <person name="Henrissat B."/>
            <person name="Hibbett D."/>
            <person name="Martinez A.T."/>
            <person name="Grigoriev I.V."/>
        </authorList>
    </citation>
    <scope>NUCLEOTIDE SEQUENCE</scope>
    <source>
        <strain evidence="7">CIRM-BRFM 674</strain>
    </source>
</reference>
<dbReference type="GO" id="GO:0005546">
    <property type="term" value="F:phosphatidylinositol-4,5-bisphosphate binding"/>
    <property type="evidence" value="ECO:0007669"/>
    <property type="project" value="InterPro"/>
</dbReference>
<dbReference type="InterPro" id="IPR046364">
    <property type="entry name" value="Exo70_C"/>
</dbReference>
<dbReference type="InterPro" id="IPR016159">
    <property type="entry name" value="Cullin_repeat-like_dom_sf"/>
</dbReference>
<proteinExistence type="inferred from homology"/>
<comment type="subcellular location">
    <subcellularLocation>
        <location evidence="4">Bud</location>
    </subcellularLocation>
    <subcellularLocation>
        <location evidence="4">Bud neck</location>
    </subcellularLocation>
</comment>
<evidence type="ECO:0000313" key="8">
    <source>
        <dbReference type="Proteomes" id="UP000807469"/>
    </source>
</evidence>
<organism evidence="7 8">
    <name type="scientific">Pholiota conissans</name>
    <dbReference type="NCBI Taxonomy" id="109636"/>
    <lineage>
        <taxon>Eukaryota</taxon>
        <taxon>Fungi</taxon>
        <taxon>Dikarya</taxon>
        <taxon>Basidiomycota</taxon>
        <taxon>Agaricomycotina</taxon>
        <taxon>Agaricomycetes</taxon>
        <taxon>Agaricomycetidae</taxon>
        <taxon>Agaricales</taxon>
        <taxon>Agaricineae</taxon>
        <taxon>Strophariaceae</taxon>
        <taxon>Pholiota</taxon>
    </lineage>
</organism>
<dbReference type="OrthoDB" id="1922221at2759"/>
<keyword evidence="8" id="KW-1185">Reference proteome</keyword>
<comment type="caution">
    <text evidence="7">The sequence shown here is derived from an EMBL/GenBank/DDBJ whole genome shotgun (WGS) entry which is preliminary data.</text>
</comment>